<keyword evidence="3" id="KW-1185">Reference proteome</keyword>
<dbReference type="Proteomes" id="UP001144323">
    <property type="component" value="Unassembled WGS sequence"/>
</dbReference>
<dbReference type="AlphaFoldDB" id="A0A9W6LRP3"/>
<evidence type="ECO:0000313" key="3">
    <source>
        <dbReference type="Proteomes" id="UP001144323"/>
    </source>
</evidence>
<accession>A0A9W6LRP3</accession>
<feature type="region of interest" description="Disordered" evidence="1">
    <location>
        <begin position="319"/>
        <end position="350"/>
    </location>
</feature>
<protein>
    <submittedName>
        <fullName evidence="2">Uncharacterized protein</fullName>
    </submittedName>
</protein>
<name>A0A9W6LRP3_9HYPH</name>
<gene>
    <name evidence="2" type="ORF">LMG27198_17300</name>
</gene>
<evidence type="ECO:0000256" key="1">
    <source>
        <dbReference type="SAM" id="MobiDB-lite"/>
    </source>
</evidence>
<reference evidence="2" key="1">
    <citation type="journal article" date="2023" name="Int. J. Syst. Evol. Microbiol.">
        <title>Methylocystis iwaonis sp. nov., a type II methane-oxidizing bacterium from surface soil of a rice paddy field in Japan, and emended description of the genus Methylocystis (ex Whittenbury et al. 1970) Bowman et al. 1993.</title>
        <authorList>
            <person name="Kaise H."/>
            <person name="Sawadogo J.B."/>
            <person name="Alam M.S."/>
            <person name="Ueno C."/>
            <person name="Dianou D."/>
            <person name="Shinjo R."/>
            <person name="Asakawa S."/>
        </authorList>
    </citation>
    <scope>NUCLEOTIDE SEQUENCE</scope>
    <source>
        <strain evidence="2">LMG27198</strain>
    </source>
</reference>
<evidence type="ECO:0000313" key="2">
    <source>
        <dbReference type="EMBL" id="GLI92738.1"/>
    </source>
</evidence>
<sequence>MRIDVWRVLFGARGQFFEARAVWVAPRRKVGSRRGSSVDKVSTNAKLKVIFPRRLAMSYNSIAPARNARVDVTASGRLESETQKAPAPAEKTVVIFTQPDEPLFEASAKTMLEACASGDVSAEHHALGLAEWRSTIENLRREGKIGDASHVVISMHGAMATPNGASEKQHLLASAISTLDFIKTLREPLEKGGAPCSATIYIGSCAAGDNAMRASIQELHNQLGVGACVLLSGSKDVLDGENNNALRVMCEALARARKSNSPLPSPDHIFAMIAPVRGECITLIEANRAYPLILHAPQDKTEFGCAPLLNEIHQYALHGGWSEPDPNGDAGEGKPDQSANRKPRVSGDPDALRRLESNLRAFGVDAQPRTVAELQVDSVLLRIAWRSDVAKLRRFLKVDQDTLVRLNKDEWNAAHSLALKMLSAATEDSDQSRSAGKTPYILNFLREKAHHFHNLDETVRLKDMRSTMKVSPDAFRQLLKDGFWVDARDGVSRATAMRPAGLVLAENGDLAGLNLLMRSHRRFRRDLDSREINDSHRLVLEMLDVAQGAKDSLNISLELAGIAREARKLLVENAEWIRQQYPRAHAYLKEYGFFGEG</sequence>
<proteinExistence type="predicted"/>
<organism evidence="2 3">
    <name type="scientific">Methylocystis echinoides</name>
    <dbReference type="NCBI Taxonomy" id="29468"/>
    <lineage>
        <taxon>Bacteria</taxon>
        <taxon>Pseudomonadati</taxon>
        <taxon>Pseudomonadota</taxon>
        <taxon>Alphaproteobacteria</taxon>
        <taxon>Hyphomicrobiales</taxon>
        <taxon>Methylocystaceae</taxon>
        <taxon>Methylocystis</taxon>
    </lineage>
</organism>
<comment type="caution">
    <text evidence="2">The sequence shown here is derived from an EMBL/GenBank/DDBJ whole genome shotgun (WGS) entry which is preliminary data.</text>
</comment>
<dbReference type="EMBL" id="BSEC01000001">
    <property type="protein sequence ID" value="GLI92738.1"/>
    <property type="molecule type" value="Genomic_DNA"/>
</dbReference>